<evidence type="ECO:0000313" key="3">
    <source>
        <dbReference type="Proteomes" id="UP000182977"/>
    </source>
</evidence>
<gene>
    <name evidence="2" type="ORF">SAMN04488563_1334</name>
</gene>
<dbReference type="RefSeq" id="WP_052762116.1">
    <property type="nucleotide sequence ID" value="NZ_KQ061220.1"/>
</dbReference>
<feature type="transmembrane region" description="Helical" evidence="1">
    <location>
        <begin position="15"/>
        <end position="35"/>
    </location>
</feature>
<proteinExistence type="predicted"/>
<keyword evidence="1" id="KW-0472">Membrane</keyword>
<organism evidence="2 3">
    <name type="scientific">Jiangella alkaliphila</name>
    <dbReference type="NCBI Taxonomy" id="419479"/>
    <lineage>
        <taxon>Bacteria</taxon>
        <taxon>Bacillati</taxon>
        <taxon>Actinomycetota</taxon>
        <taxon>Actinomycetes</taxon>
        <taxon>Jiangellales</taxon>
        <taxon>Jiangellaceae</taxon>
        <taxon>Jiangella</taxon>
    </lineage>
</organism>
<dbReference type="EMBL" id="LT629791">
    <property type="protein sequence ID" value="SDU37079.1"/>
    <property type="molecule type" value="Genomic_DNA"/>
</dbReference>
<dbReference type="STRING" id="419479.SAMN04488563_1334"/>
<keyword evidence="1" id="KW-0812">Transmembrane</keyword>
<feature type="transmembrane region" description="Helical" evidence="1">
    <location>
        <begin position="80"/>
        <end position="101"/>
    </location>
</feature>
<dbReference type="OrthoDB" id="3388214at2"/>
<feature type="transmembrane region" description="Helical" evidence="1">
    <location>
        <begin position="47"/>
        <end position="68"/>
    </location>
</feature>
<keyword evidence="3" id="KW-1185">Reference proteome</keyword>
<accession>A0A1H2HZ88</accession>
<protein>
    <recommendedName>
        <fullName evidence="4">DUF1449 family protein</fullName>
    </recommendedName>
</protein>
<sequence>MAINDLFDAAMTSPVVPFTFLAVAVLVYWLLVMVGGNPPVSGDGVPLNVIGSVFLLLAWLATLAGTLLHDSDVSARPPGLVASVVIVVLALAAAALGTAVLTRPIRRVLRPGRPADPARLVGSICVVRTGEVGPDAGQAEVTGADGAPVVIEVRHDGAEELRPGNTAMIQDYDAEHGVFWVRAFDPKLGTTP</sequence>
<evidence type="ECO:0008006" key="4">
    <source>
        <dbReference type="Google" id="ProtNLM"/>
    </source>
</evidence>
<dbReference type="Proteomes" id="UP000182977">
    <property type="component" value="Chromosome I"/>
</dbReference>
<evidence type="ECO:0000313" key="2">
    <source>
        <dbReference type="EMBL" id="SDU37079.1"/>
    </source>
</evidence>
<dbReference type="AlphaFoldDB" id="A0A1H2HZ88"/>
<reference evidence="3" key="1">
    <citation type="submission" date="2016-10" db="EMBL/GenBank/DDBJ databases">
        <authorList>
            <person name="Varghese N."/>
            <person name="Submissions S."/>
        </authorList>
    </citation>
    <scope>NUCLEOTIDE SEQUENCE [LARGE SCALE GENOMIC DNA]</scope>
    <source>
        <strain evidence="3">DSM 45079</strain>
    </source>
</reference>
<evidence type="ECO:0000256" key="1">
    <source>
        <dbReference type="SAM" id="Phobius"/>
    </source>
</evidence>
<keyword evidence="1" id="KW-1133">Transmembrane helix</keyword>
<name>A0A1H2HZ88_9ACTN</name>